<keyword evidence="4" id="KW-0479">Metal-binding</keyword>
<keyword evidence="3 6" id="KW-0808">Transferase</keyword>
<dbReference type="PROSITE" id="PS00444">
    <property type="entry name" value="POLYPRENYL_SYNTHASE_2"/>
    <property type="match status" value="1"/>
</dbReference>
<dbReference type="InterPro" id="IPR033749">
    <property type="entry name" value="Polyprenyl_synt_CS"/>
</dbReference>
<comment type="caution">
    <text evidence="7">The sequence shown here is derived from an EMBL/GenBank/DDBJ whole genome shotgun (WGS) entry which is preliminary data.</text>
</comment>
<dbReference type="InterPro" id="IPR000092">
    <property type="entry name" value="Polyprenyl_synt"/>
</dbReference>
<dbReference type="Gene3D" id="1.10.600.10">
    <property type="entry name" value="Farnesyl Diphosphate Synthase"/>
    <property type="match status" value="1"/>
</dbReference>
<dbReference type="GO" id="GO:0004659">
    <property type="term" value="F:prenyltransferase activity"/>
    <property type="evidence" value="ECO:0007669"/>
    <property type="project" value="InterPro"/>
</dbReference>
<dbReference type="OrthoDB" id="9805316at2"/>
<evidence type="ECO:0000313" key="7">
    <source>
        <dbReference type="EMBL" id="RKQ33933.1"/>
    </source>
</evidence>
<dbReference type="EMBL" id="RBZP01000005">
    <property type="protein sequence ID" value="RKQ33933.1"/>
    <property type="molecule type" value="Genomic_DNA"/>
</dbReference>
<dbReference type="AlphaFoldDB" id="A0A495A337"/>
<organism evidence="7 8">
    <name type="scientific">Oceanobacillus halophilus</name>
    <dbReference type="NCBI Taxonomy" id="930130"/>
    <lineage>
        <taxon>Bacteria</taxon>
        <taxon>Bacillati</taxon>
        <taxon>Bacillota</taxon>
        <taxon>Bacilli</taxon>
        <taxon>Bacillales</taxon>
        <taxon>Bacillaceae</taxon>
        <taxon>Oceanobacillus</taxon>
    </lineage>
</organism>
<reference evidence="7 8" key="1">
    <citation type="journal article" date="2016" name="Int. J. Syst. Evol. Microbiol.">
        <title>Oceanobacillus halophilus sp. nov., a novel moderately halophilic bacterium from a hypersaline lake.</title>
        <authorList>
            <person name="Amoozegar M.A."/>
            <person name="Bagheri M."/>
            <person name="Makhdoumi A."/>
            <person name="Nikou M.M."/>
            <person name="Fazeli S.A.S."/>
            <person name="Schumann P."/>
            <person name="Sproer C."/>
            <person name="Sanchez-Porro C."/>
            <person name="Ventosa A."/>
        </authorList>
    </citation>
    <scope>NUCLEOTIDE SEQUENCE [LARGE SCALE GENOMIC DNA]</scope>
    <source>
        <strain evidence="7 8">DSM 23996</strain>
    </source>
</reference>
<evidence type="ECO:0000256" key="1">
    <source>
        <dbReference type="ARBA" id="ARBA00001946"/>
    </source>
</evidence>
<name>A0A495A337_9BACI</name>
<keyword evidence="5" id="KW-0460">Magnesium</keyword>
<accession>A0A495A337</accession>
<evidence type="ECO:0000313" key="8">
    <source>
        <dbReference type="Proteomes" id="UP000269301"/>
    </source>
</evidence>
<dbReference type="CDD" id="cd00685">
    <property type="entry name" value="Trans_IPPS_HT"/>
    <property type="match status" value="1"/>
</dbReference>
<dbReference type="SUPFAM" id="SSF48576">
    <property type="entry name" value="Terpenoid synthases"/>
    <property type="match status" value="1"/>
</dbReference>
<evidence type="ECO:0000256" key="6">
    <source>
        <dbReference type="RuleBase" id="RU004466"/>
    </source>
</evidence>
<dbReference type="Pfam" id="PF00348">
    <property type="entry name" value="polyprenyl_synt"/>
    <property type="match status" value="1"/>
</dbReference>
<evidence type="ECO:0000256" key="4">
    <source>
        <dbReference type="ARBA" id="ARBA00022723"/>
    </source>
</evidence>
<dbReference type="Proteomes" id="UP000269301">
    <property type="component" value="Unassembled WGS sequence"/>
</dbReference>
<dbReference type="GO" id="GO:0008299">
    <property type="term" value="P:isoprenoid biosynthetic process"/>
    <property type="evidence" value="ECO:0007669"/>
    <property type="project" value="InterPro"/>
</dbReference>
<evidence type="ECO:0000256" key="5">
    <source>
        <dbReference type="ARBA" id="ARBA00022842"/>
    </source>
</evidence>
<dbReference type="SFLD" id="SFLDS00005">
    <property type="entry name" value="Isoprenoid_Synthase_Type_I"/>
    <property type="match status" value="1"/>
</dbReference>
<comment type="cofactor">
    <cofactor evidence="1">
        <name>Mg(2+)</name>
        <dbReference type="ChEBI" id="CHEBI:18420"/>
    </cofactor>
</comment>
<gene>
    <name evidence="7" type="ORF">D8M06_08910</name>
</gene>
<proteinExistence type="inferred from homology"/>
<evidence type="ECO:0000256" key="2">
    <source>
        <dbReference type="ARBA" id="ARBA00006706"/>
    </source>
</evidence>
<dbReference type="InterPro" id="IPR008949">
    <property type="entry name" value="Isoprenoid_synthase_dom_sf"/>
</dbReference>
<keyword evidence="8" id="KW-1185">Reference proteome</keyword>
<dbReference type="PANTHER" id="PTHR12001:SF69">
    <property type="entry name" value="ALL TRANS-POLYPRENYL-DIPHOSPHATE SYNTHASE PDSS1"/>
    <property type="match status" value="1"/>
</dbReference>
<dbReference type="PANTHER" id="PTHR12001">
    <property type="entry name" value="GERANYLGERANYL PYROPHOSPHATE SYNTHASE"/>
    <property type="match status" value="1"/>
</dbReference>
<comment type="similarity">
    <text evidence="2 6">Belongs to the FPP/GGPP synthase family.</text>
</comment>
<evidence type="ECO:0000256" key="3">
    <source>
        <dbReference type="ARBA" id="ARBA00022679"/>
    </source>
</evidence>
<sequence length="330" mass="36971">MQVQVHPMWESYPKIKADLLSVLQMVESHVRIHDKNIESTIRDLIYSGGKLLRPAYTLLCSQIGSASSQEKERSIAVAAALETLHMATLVHDDVIDEADTRHSNPTIHTQKGNQFAIYSGDYLFCVCFTILSKHASSLAHLEFNARSMEKILTGELDQLNSRYRTVASVKDYLSRISGKTAQLFAVSCYSGAITSDASRRQAVTAWNMGHYIGMAFQIMDDVLDFKGDSQTLGKPSMADIRQGIYTLPLLYAMKAKPNVLHPLLAKKEALTENDLMQIMEIVEETRGVEKAQQVAEKYTNKALKALAKLPDGEYKRTLYEITTNLLHRTV</sequence>
<protein>
    <submittedName>
        <fullName evidence="7">Polyprenyl synthetase family protein</fullName>
    </submittedName>
</protein>
<dbReference type="GO" id="GO:0046872">
    <property type="term" value="F:metal ion binding"/>
    <property type="evidence" value="ECO:0007669"/>
    <property type="project" value="UniProtKB-KW"/>
</dbReference>